<accession>A0A4S8MLS2</accession>
<evidence type="ECO:0000256" key="1">
    <source>
        <dbReference type="SAM" id="MobiDB-lite"/>
    </source>
</evidence>
<feature type="region of interest" description="Disordered" evidence="1">
    <location>
        <begin position="45"/>
        <end position="64"/>
    </location>
</feature>
<evidence type="ECO:0000313" key="2">
    <source>
        <dbReference type="EMBL" id="THV03807.1"/>
    </source>
</evidence>
<feature type="non-terminal residue" evidence="2">
    <location>
        <position position="1"/>
    </location>
</feature>
<dbReference type="AlphaFoldDB" id="A0A4S8MLS2"/>
<feature type="compositionally biased region" description="Basic residues" evidence="1">
    <location>
        <begin position="147"/>
        <end position="158"/>
    </location>
</feature>
<organism evidence="2 3">
    <name type="scientific">Dendrothele bispora (strain CBS 962.96)</name>
    <dbReference type="NCBI Taxonomy" id="1314807"/>
    <lineage>
        <taxon>Eukaryota</taxon>
        <taxon>Fungi</taxon>
        <taxon>Dikarya</taxon>
        <taxon>Basidiomycota</taxon>
        <taxon>Agaricomycotina</taxon>
        <taxon>Agaricomycetes</taxon>
        <taxon>Agaricomycetidae</taxon>
        <taxon>Agaricales</taxon>
        <taxon>Agaricales incertae sedis</taxon>
        <taxon>Dendrothele</taxon>
    </lineage>
</organism>
<protein>
    <submittedName>
        <fullName evidence="2">Uncharacterized protein</fullName>
    </submittedName>
</protein>
<name>A0A4S8MLS2_DENBC</name>
<keyword evidence="3" id="KW-1185">Reference proteome</keyword>
<sequence>MACTAPIPIHRSPYRAPPRPFSPLKNTVSAETPLVFHMSPFEQPPTPSFAVETPPSKALAGSPATLPSPISIDIPVIKSRPLQKINGFTPEPCFSRSRTPERAGLSQTAVSSPTGGKQKPKHLLTPATTRSPSRAPPWLHFSANSHRSTRSSRPRNRRVVQPCTDSSDSDLDSDLGHDLNFDQVLAYRLERKRIHVTPSPRKKASASHF</sequence>
<feature type="compositionally biased region" description="Polar residues" evidence="1">
    <location>
        <begin position="105"/>
        <end position="115"/>
    </location>
</feature>
<dbReference type="EMBL" id="ML179062">
    <property type="protein sequence ID" value="THV03807.1"/>
    <property type="molecule type" value="Genomic_DNA"/>
</dbReference>
<gene>
    <name evidence="2" type="ORF">K435DRAFT_962158</name>
</gene>
<feature type="region of interest" description="Disordered" evidence="1">
    <location>
        <begin position="87"/>
        <end position="177"/>
    </location>
</feature>
<feature type="region of interest" description="Disordered" evidence="1">
    <location>
        <begin position="1"/>
        <end position="20"/>
    </location>
</feature>
<evidence type="ECO:0000313" key="3">
    <source>
        <dbReference type="Proteomes" id="UP000297245"/>
    </source>
</evidence>
<proteinExistence type="predicted"/>
<dbReference type="Proteomes" id="UP000297245">
    <property type="component" value="Unassembled WGS sequence"/>
</dbReference>
<reference evidence="2 3" key="1">
    <citation type="journal article" date="2019" name="Nat. Ecol. Evol.">
        <title>Megaphylogeny resolves global patterns of mushroom evolution.</title>
        <authorList>
            <person name="Varga T."/>
            <person name="Krizsan K."/>
            <person name="Foldi C."/>
            <person name="Dima B."/>
            <person name="Sanchez-Garcia M."/>
            <person name="Sanchez-Ramirez S."/>
            <person name="Szollosi G.J."/>
            <person name="Szarkandi J.G."/>
            <person name="Papp V."/>
            <person name="Albert L."/>
            <person name="Andreopoulos W."/>
            <person name="Angelini C."/>
            <person name="Antonin V."/>
            <person name="Barry K.W."/>
            <person name="Bougher N.L."/>
            <person name="Buchanan P."/>
            <person name="Buyck B."/>
            <person name="Bense V."/>
            <person name="Catcheside P."/>
            <person name="Chovatia M."/>
            <person name="Cooper J."/>
            <person name="Damon W."/>
            <person name="Desjardin D."/>
            <person name="Finy P."/>
            <person name="Geml J."/>
            <person name="Haridas S."/>
            <person name="Hughes K."/>
            <person name="Justo A."/>
            <person name="Karasinski D."/>
            <person name="Kautmanova I."/>
            <person name="Kiss B."/>
            <person name="Kocsube S."/>
            <person name="Kotiranta H."/>
            <person name="LaButti K.M."/>
            <person name="Lechner B.E."/>
            <person name="Liimatainen K."/>
            <person name="Lipzen A."/>
            <person name="Lukacs Z."/>
            <person name="Mihaltcheva S."/>
            <person name="Morgado L.N."/>
            <person name="Niskanen T."/>
            <person name="Noordeloos M.E."/>
            <person name="Ohm R.A."/>
            <person name="Ortiz-Santana B."/>
            <person name="Ovrebo C."/>
            <person name="Racz N."/>
            <person name="Riley R."/>
            <person name="Savchenko A."/>
            <person name="Shiryaev A."/>
            <person name="Soop K."/>
            <person name="Spirin V."/>
            <person name="Szebenyi C."/>
            <person name="Tomsovsky M."/>
            <person name="Tulloss R.E."/>
            <person name="Uehling J."/>
            <person name="Grigoriev I.V."/>
            <person name="Vagvolgyi C."/>
            <person name="Papp T."/>
            <person name="Martin F.M."/>
            <person name="Miettinen O."/>
            <person name="Hibbett D.S."/>
            <person name="Nagy L.G."/>
        </authorList>
    </citation>
    <scope>NUCLEOTIDE SEQUENCE [LARGE SCALE GENOMIC DNA]</scope>
    <source>
        <strain evidence="2 3">CBS 962.96</strain>
    </source>
</reference>